<dbReference type="RefSeq" id="WP_398781506.1">
    <property type="nucleotide sequence ID" value="NZ_JBIRUT010000005.1"/>
</dbReference>
<dbReference type="EMBL" id="JBIRWM010000038">
    <property type="protein sequence ID" value="MFI2162477.1"/>
    <property type="molecule type" value="Genomic_DNA"/>
</dbReference>
<reference evidence="2 3" key="1">
    <citation type="submission" date="2024-10" db="EMBL/GenBank/DDBJ databases">
        <title>The Natural Products Discovery Center: Release of the First 8490 Sequenced Strains for Exploring Actinobacteria Biosynthetic Diversity.</title>
        <authorList>
            <person name="Kalkreuter E."/>
            <person name="Kautsar S.A."/>
            <person name="Yang D."/>
            <person name="Bader C.D."/>
            <person name="Teijaro C.N."/>
            <person name="Fluegel L."/>
            <person name="Davis C.M."/>
            <person name="Simpson J.R."/>
            <person name="Lauterbach L."/>
            <person name="Steele A.D."/>
            <person name="Gui C."/>
            <person name="Meng S."/>
            <person name="Li G."/>
            <person name="Viehrig K."/>
            <person name="Ye F."/>
            <person name="Su P."/>
            <person name="Kiefer A.F."/>
            <person name="Nichols A."/>
            <person name="Cepeda A.J."/>
            <person name="Yan W."/>
            <person name="Fan B."/>
            <person name="Jiang Y."/>
            <person name="Adhikari A."/>
            <person name="Zheng C.-J."/>
            <person name="Schuster L."/>
            <person name="Cowan T.M."/>
            <person name="Smanski M.J."/>
            <person name="Chevrette M.G."/>
            <person name="De Carvalho L.P.S."/>
            <person name="Shen B."/>
        </authorList>
    </citation>
    <scope>NUCLEOTIDE SEQUENCE [LARGE SCALE GENOMIC DNA]</scope>
    <source>
        <strain evidence="2 3">NPDC020295</strain>
    </source>
</reference>
<feature type="compositionally biased region" description="Low complexity" evidence="1">
    <location>
        <begin position="96"/>
        <end position="119"/>
    </location>
</feature>
<gene>
    <name evidence="2" type="ORF">ACH49L_43780</name>
</gene>
<keyword evidence="3" id="KW-1185">Reference proteome</keyword>
<protein>
    <submittedName>
        <fullName evidence="2">Uncharacterized protein</fullName>
    </submittedName>
</protein>
<dbReference type="NCBIfam" id="TIGR01643">
    <property type="entry name" value="YD_repeat_2x"/>
    <property type="match status" value="1"/>
</dbReference>
<proteinExistence type="predicted"/>
<feature type="compositionally biased region" description="Low complexity" evidence="1">
    <location>
        <begin position="77"/>
        <end position="90"/>
    </location>
</feature>
<dbReference type="InterPro" id="IPR006530">
    <property type="entry name" value="YD"/>
</dbReference>
<organism evidence="2 3">
    <name type="scientific">Streptomyces olivaceoviridis</name>
    <name type="common">Streptomyces corchorusii</name>
    <dbReference type="NCBI Taxonomy" id="1921"/>
    <lineage>
        <taxon>Bacteria</taxon>
        <taxon>Bacillati</taxon>
        <taxon>Actinomycetota</taxon>
        <taxon>Actinomycetes</taxon>
        <taxon>Kitasatosporales</taxon>
        <taxon>Streptomycetaceae</taxon>
        <taxon>Streptomyces</taxon>
    </lineage>
</organism>
<feature type="region of interest" description="Disordered" evidence="1">
    <location>
        <begin position="77"/>
        <end position="148"/>
    </location>
</feature>
<evidence type="ECO:0000313" key="3">
    <source>
        <dbReference type="Proteomes" id="UP001611397"/>
    </source>
</evidence>
<evidence type="ECO:0000313" key="2">
    <source>
        <dbReference type="EMBL" id="MFI2162477.1"/>
    </source>
</evidence>
<dbReference type="Proteomes" id="UP001611397">
    <property type="component" value="Unassembled WGS sequence"/>
</dbReference>
<accession>A0ABW7VM85</accession>
<sequence>MRLSRKPDAWRFTWDAEDRLTSRVIPDATAYTPLRHPAQYSDHETGLFYNLFRHHDPDCARYVSPYPLGLCPRRPRSPTSTTRWTCTTRSARPRAARSTTPGATALADAAAASVTSRTTPRPPDRRLRLHPPPRYRTQAPRRAAPGPPVTFFVAPQWGLRPSGPA</sequence>
<comment type="caution">
    <text evidence="2">The sequence shown here is derived from an EMBL/GenBank/DDBJ whole genome shotgun (WGS) entry which is preliminary data.</text>
</comment>
<name>A0ABW7VM85_STROI</name>
<evidence type="ECO:0000256" key="1">
    <source>
        <dbReference type="SAM" id="MobiDB-lite"/>
    </source>
</evidence>
<dbReference type="Gene3D" id="2.180.10.10">
    <property type="entry name" value="RHS repeat-associated core"/>
    <property type="match status" value="1"/>
</dbReference>